<dbReference type="Proteomes" id="UP000095286">
    <property type="component" value="Unplaced"/>
</dbReference>
<evidence type="ECO:0000313" key="2">
    <source>
        <dbReference type="WBParaSite" id="RSKR_0000050800.1"/>
    </source>
</evidence>
<proteinExistence type="predicted"/>
<sequence>MDEYDSDDLDRRATTPPETVDEINEDMEIVNPEDIAKAKLKAQKQSTGVKRKRVFDEQDLVGPYGIRLLFEAVQKKDIVLPRESGRIKSSDFQRDTITIQDIMVDWAKKLQPKGDIYRIFAKLETLGKKRIVLDHVGSLLSEFYPDRNGEIRGINDDIFNIIFGIDVREEDAEDLREEVELFKQKYKKTSDYFDKFCLSIASDNEEL</sequence>
<accession>A0AC35TGW2</accession>
<dbReference type="WBParaSite" id="RSKR_0000050800.1">
    <property type="protein sequence ID" value="RSKR_0000050800.1"/>
    <property type="gene ID" value="RSKR_0000050800"/>
</dbReference>
<reference evidence="2" key="1">
    <citation type="submission" date="2016-11" db="UniProtKB">
        <authorList>
            <consortium name="WormBaseParasite"/>
        </authorList>
    </citation>
    <scope>IDENTIFICATION</scope>
    <source>
        <strain evidence="2">KR3021</strain>
    </source>
</reference>
<organism evidence="1 2">
    <name type="scientific">Rhabditophanes sp. KR3021</name>
    <dbReference type="NCBI Taxonomy" id="114890"/>
    <lineage>
        <taxon>Eukaryota</taxon>
        <taxon>Metazoa</taxon>
        <taxon>Ecdysozoa</taxon>
        <taxon>Nematoda</taxon>
        <taxon>Chromadorea</taxon>
        <taxon>Rhabditida</taxon>
        <taxon>Tylenchina</taxon>
        <taxon>Panagrolaimomorpha</taxon>
        <taxon>Strongyloidoidea</taxon>
        <taxon>Alloionematidae</taxon>
        <taxon>Rhabditophanes</taxon>
    </lineage>
</organism>
<name>A0AC35TGW2_9BILA</name>
<evidence type="ECO:0000313" key="1">
    <source>
        <dbReference type="Proteomes" id="UP000095286"/>
    </source>
</evidence>
<protein>
    <submittedName>
        <fullName evidence="2">TIMELESS domain-containing protein</fullName>
    </submittedName>
</protein>